<name>A0A0E3WG12_9BACL</name>
<evidence type="ECO:0000256" key="1">
    <source>
        <dbReference type="SAM" id="Phobius"/>
    </source>
</evidence>
<dbReference type="AlphaFoldDB" id="A0A0E3WG12"/>
<evidence type="ECO:0000313" key="2">
    <source>
        <dbReference type="EMBL" id="CQR51548.1"/>
    </source>
</evidence>
<keyword evidence="1" id="KW-0812">Transmembrane</keyword>
<evidence type="ECO:0000313" key="3">
    <source>
        <dbReference type="Proteomes" id="UP000033163"/>
    </source>
</evidence>
<sequence length="132" mass="15112">MNEPMLKKAMGNDVDFVVQLTELPEQEVKALSKEIKPNKISFSLKRSLLDLRELRFFSCYFCRKKDFYCELSTSPCSSRGAPSSSFLLLPVGLLPFAAVVLPFISVRCFQYRLGISEDRSRSFLRSRMPMAL</sequence>
<gene>
    <name evidence="2" type="ORF">PRIO_0295</name>
</gene>
<keyword evidence="1" id="KW-0472">Membrane</keyword>
<proteinExistence type="predicted"/>
<protein>
    <submittedName>
        <fullName evidence="2">Putative membrane protein</fullName>
    </submittedName>
</protein>
<dbReference type="HOGENOM" id="CLU_1915006_0_0_9"/>
<accession>A0A0E3WG12</accession>
<dbReference type="KEGG" id="pri:PRIO_0295"/>
<dbReference type="Proteomes" id="UP000033163">
    <property type="component" value="Chromosome I"/>
</dbReference>
<reference evidence="3" key="1">
    <citation type="submission" date="2015-03" db="EMBL/GenBank/DDBJ databases">
        <authorList>
            <person name="Wibberg D."/>
        </authorList>
    </citation>
    <scope>NUCLEOTIDE SEQUENCE [LARGE SCALE GENOMIC DNA]</scope>
</reference>
<feature type="transmembrane region" description="Helical" evidence="1">
    <location>
        <begin position="87"/>
        <end position="109"/>
    </location>
</feature>
<dbReference type="EMBL" id="LN831776">
    <property type="protein sequence ID" value="CQR51548.1"/>
    <property type="molecule type" value="Genomic_DNA"/>
</dbReference>
<organism evidence="2 3">
    <name type="scientific">Paenibacillus riograndensis SBR5</name>
    <dbReference type="NCBI Taxonomy" id="1073571"/>
    <lineage>
        <taxon>Bacteria</taxon>
        <taxon>Bacillati</taxon>
        <taxon>Bacillota</taxon>
        <taxon>Bacilli</taxon>
        <taxon>Bacillales</taxon>
        <taxon>Paenibacillaceae</taxon>
        <taxon>Paenibacillus</taxon>
        <taxon>Paenibacillus sonchi group</taxon>
    </lineage>
</organism>
<keyword evidence="1" id="KW-1133">Transmembrane helix</keyword>